<dbReference type="InterPro" id="IPR003445">
    <property type="entry name" value="Cat_transpt"/>
</dbReference>
<gene>
    <name evidence="10" type="primary">ktrB</name>
    <name evidence="10" type="ORF">BG845_06588</name>
</gene>
<feature type="transmembrane region" description="Helical" evidence="9">
    <location>
        <begin position="450"/>
        <end position="472"/>
    </location>
</feature>
<dbReference type="PANTHER" id="PTHR32024:SF1">
    <property type="entry name" value="KTR SYSTEM POTASSIUM UPTAKE PROTEIN B"/>
    <property type="match status" value="1"/>
</dbReference>
<evidence type="ECO:0000256" key="3">
    <source>
        <dbReference type="ARBA" id="ARBA00022475"/>
    </source>
</evidence>
<proteinExistence type="predicted"/>
<feature type="transmembrane region" description="Helical" evidence="9">
    <location>
        <begin position="51"/>
        <end position="72"/>
    </location>
</feature>
<dbReference type="GO" id="GO:0005886">
    <property type="term" value="C:plasma membrane"/>
    <property type="evidence" value="ECO:0007669"/>
    <property type="project" value="UniProtKB-SubCell"/>
</dbReference>
<evidence type="ECO:0000256" key="8">
    <source>
        <dbReference type="SAM" id="MobiDB-lite"/>
    </source>
</evidence>
<feature type="compositionally biased region" description="Basic and acidic residues" evidence="8">
    <location>
        <begin position="21"/>
        <end position="32"/>
    </location>
</feature>
<organism evidence="10 11">
    <name type="scientific">Pseudonocardia autotrophica</name>
    <name type="common">Amycolata autotrophica</name>
    <name type="synonym">Nocardia autotrophica</name>
    <dbReference type="NCBI Taxonomy" id="2074"/>
    <lineage>
        <taxon>Bacteria</taxon>
        <taxon>Bacillati</taxon>
        <taxon>Actinomycetota</taxon>
        <taxon>Actinomycetes</taxon>
        <taxon>Pseudonocardiales</taxon>
        <taxon>Pseudonocardiaceae</taxon>
        <taxon>Pseudonocardia</taxon>
    </lineage>
</organism>
<accession>A0A1Y2MHJ6</accession>
<dbReference type="PANTHER" id="PTHR32024">
    <property type="entry name" value="TRK SYSTEM POTASSIUM UPTAKE PROTEIN TRKG-RELATED"/>
    <property type="match status" value="1"/>
</dbReference>
<dbReference type="GO" id="GO:0008324">
    <property type="term" value="F:monoatomic cation transmembrane transporter activity"/>
    <property type="evidence" value="ECO:0007669"/>
    <property type="project" value="InterPro"/>
</dbReference>
<evidence type="ECO:0000256" key="7">
    <source>
        <dbReference type="ARBA" id="ARBA00023136"/>
    </source>
</evidence>
<protein>
    <submittedName>
        <fullName evidence="10">Ktr system potassium uptake protein B</fullName>
    </submittedName>
</protein>
<keyword evidence="11" id="KW-1185">Reference proteome</keyword>
<dbReference type="EMBL" id="MIGB01000068">
    <property type="protein sequence ID" value="OSY34755.1"/>
    <property type="molecule type" value="Genomic_DNA"/>
</dbReference>
<feature type="transmembrane region" description="Helical" evidence="9">
    <location>
        <begin position="166"/>
        <end position="187"/>
    </location>
</feature>
<name>A0A1Y2MHJ6_PSEAH</name>
<feature type="transmembrane region" description="Helical" evidence="9">
    <location>
        <begin position="115"/>
        <end position="139"/>
    </location>
</feature>
<keyword evidence="3" id="KW-1003">Cell membrane</keyword>
<evidence type="ECO:0000256" key="4">
    <source>
        <dbReference type="ARBA" id="ARBA00022692"/>
    </source>
</evidence>
<evidence type="ECO:0000256" key="6">
    <source>
        <dbReference type="ARBA" id="ARBA00023065"/>
    </source>
</evidence>
<dbReference type="Proteomes" id="UP000194360">
    <property type="component" value="Unassembled WGS sequence"/>
</dbReference>
<evidence type="ECO:0000256" key="1">
    <source>
        <dbReference type="ARBA" id="ARBA00004651"/>
    </source>
</evidence>
<dbReference type="STRING" id="2074.BG845_06588"/>
<dbReference type="OrthoDB" id="9810952at2"/>
<reference evidence="10 11" key="1">
    <citation type="submission" date="2016-09" db="EMBL/GenBank/DDBJ databases">
        <title>Pseudonocardia autotrophica DSM535, a candidate organism with high potential of specific P450 cytochromes.</title>
        <authorList>
            <person name="Grumaz C."/>
            <person name="Vainshtein Y."/>
            <person name="Kirstahler P."/>
            <person name="Sohn K."/>
        </authorList>
    </citation>
    <scope>NUCLEOTIDE SEQUENCE [LARGE SCALE GENOMIC DNA]</scope>
    <source>
        <strain evidence="10 11">DSM 535</strain>
    </source>
</reference>
<keyword evidence="2" id="KW-0813">Transport</keyword>
<feature type="transmembrane region" description="Helical" evidence="9">
    <location>
        <begin position="394"/>
        <end position="415"/>
    </location>
</feature>
<feature type="transmembrane region" description="Helical" evidence="9">
    <location>
        <begin position="273"/>
        <end position="292"/>
    </location>
</feature>
<keyword evidence="4 9" id="KW-0812">Transmembrane</keyword>
<dbReference type="AlphaFoldDB" id="A0A1Y2MHJ6"/>
<evidence type="ECO:0000313" key="11">
    <source>
        <dbReference type="Proteomes" id="UP000194360"/>
    </source>
</evidence>
<dbReference type="GO" id="GO:0030001">
    <property type="term" value="P:metal ion transport"/>
    <property type="evidence" value="ECO:0007669"/>
    <property type="project" value="UniProtKB-ARBA"/>
</dbReference>
<comment type="subcellular location">
    <subcellularLocation>
        <location evidence="1">Cell membrane</location>
        <topology evidence="1">Multi-pass membrane protein</topology>
    </subcellularLocation>
</comment>
<keyword evidence="7 9" id="KW-0472">Membrane</keyword>
<evidence type="ECO:0000256" key="9">
    <source>
        <dbReference type="SAM" id="Phobius"/>
    </source>
</evidence>
<evidence type="ECO:0000256" key="5">
    <source>
        <dbReference type="ARBA" id="ARBA00022989"/>
    </source>
</evidence>
<feature type="region of interest" description="Disordered" evidence="8">
    <location>
        <begin position="1"/>
        <end position="45"/>
    </location>
</feature>
<keyword evidence="5 9" id="KW-1133">Transmembrane helix</keyword>
<keyword evidence="6" id="KW-0406">Ion transport</keyword>
<evidence type="ECO:0000256" key="2">
    <source>
        <dbReference type="ARBA" id="ARBA00022448"/>
    </source>
</evidence>
<feature type="transmembrane region" description="Helical" evidence="9">
    <location>
        <begin position="232"/>
        <end position="252"/>
    </location>
</feature>
<evidence type="ECO:0000313" key="10">
    <source>
        <dbReference type="EMBL" id="OSY34755.1"/>
    </source>
</evidence>
<dbReference type="Pfam" id="PF02386">
    <property type="entry name" value="TrkH"/>
    <property type="match status" value="1"/>
</dbReference>
<feature type="transmembrane region" description="Helical" evidence="9">
    <location>
        <begin position="354"/>
        <end position="373"/>
    </location>
</feature>
<comment type="caution">
    <text evidence="10">The sequence shown here is derived from an EMBL/GenBank/DDBJ whole genome shotgun (WGS) entry which is preliminary data.</text>
</comment>
<sequence length="489" mass="51832">MVDAGTAIGRRRHSQHYAAPAHEDTPSRRSCDSDDEVTTARRHLRPSTARPARAVLLAFGLAAVLGTVLLMLPVATDHGEATNFVSALFTATSAVSITGLAVVDTGTHWSMFGTLVILGLIQAGGLGVMTLASLLGLLVSRRFGLQMQLSAQRETKSVALGDVRSVVLGVLKLSLMFETVISLMLTLRLLLGYDYSFTAALQSGIFHGISSFNNAGFSLYDDSMSRFVADPWISLTVSFSVIAGGLGFPVWFELGRRLRRGGRRRRWTIHTKITVLTTGVLVLAGFVAITASEWNNEATFGALGVPTKFLAGFFAAVMPRSGGLNSVDIGEMNSVSLLVQDVLMFIGGGSGGTAGGIKVTTFALLAFVIATELRGEPSVHVMGRKLPAAVQRQALTIALLSVALVVLTTTTMLAMTNFGLDAVLFESISAAATVGLSTGITPHLPPAAHVLMSALMFIGRLGPITLGAALALRDRPRRYERPEERPIVG</sequence>
<feature type="transmembrane region" description="Helical" evidence="9">
    <location>
        <begin position="84"/>
        <end position="103"/>
    </location>
</feature>